<dbReference type="eggNOG" id="arCOG01369">
    <property type="taxonomic scope" value="Archaea"/>
</dbReference>
<reference evidence="2 3" key="1">
    <citation type="journal article" date="2012" name="J. Bacteriol.">
        <title>Draft Genome Sequence of an Ammonia-Oxidizing Archaeon, "Candidatus Nitrosopumilus sediminis" AR2, from Svalbard in the Arctic Circle.</title>
        <authorList>
            <person name="Park S.J."/>
            <person name="Kim J.G."/>
            <person name="Jung M.Y."/>
            <person name="Kim S.J."/>
            <person name="Cha I.T."/>
            <person name="Ghai R."/>
            <person name="Martin-Cuadrado A.B."/>
            <person name="Rodriguez-Valera F."/>
            <person name="Rhee S.K."/>
        </authorList>
    </citation>
    <scope>NUCLEOTIDE SEQUENCE [LARGE SCALE GENOMIC DNA]</scope>
    <source>
        <strain evidence="2 3">AR2</strain>
    </source>
</reference>
<dbReference type="EMBL" id="CP003843">
    <property type="protein sequence ID" value="AFS83786.1"/>
    <property type="molecule type" value="Genomic_DNA"/>
</dbReference>
<evidence type="ECO:0000259" key="1">
    <source>
        <dbReference type="Pfam" id="PF01370"/>
    </source>
</evidence>
<accession>K0BHK7</accession>
<dbReference type="AlphaFoldDB" id="K0BHK7"/>
<feature type="domain" description="NAD-dependent epimerase/dehydratase" evidence="1">
    <location>
        <begin position="7"/>
        <end position="151"/>
    </location>
</feature>
<evidence type="ECO:0000313" key="2">
    <source>
        <dbReference type="EMBL" id="AFS83786.1"/>
    </source>
</evidence>
<name>K0BHK7_9ARCH</name>
<protein>
    <submittedName>
        <fullName evidence="2">NAD-dependent epimerase/dehydratase</fullName>
    </submittedName>
</protein>
<organism evidence="2 3">
    <name type="scientific">Candidatus Nitrosopumilus sediminis</name>
    <dbReference type="NCBI Taxonomy" id="1229909"/>
    <lineage>
        <taxon>Archaea</taxon>
        <taxon>Nitrososphaerota</taxon>
        <taxon>Nitrososphaeria</taxon>
        <taxon>Nitrosopumilales</taxon>
        <taxon>Nitrosopumilaceae</taxon>
        <taxon>Nitrosopumilus</taxon>
    </lineage>
</organism>
<dbReference type="HOGENOM" id="CLU_1088683_0_0_2"/>
<dbReference type="Gene3D" id="3.40.50.720">
    <property type="entry name" value="NAD(P)-binding Rossmann-like Domain"/>
    <property type="match status" value="1"/>
</dbReference>
<dbReference type="SUPFAM" id="SSF51735">
    <property type="entry name" value="NAD(P)-binding Rossmann-fold domains"/>
    <property type="match status" value="1"/>
</dbReference>
<dbReference type="PATRIC" id="fig|1229909.8.peg.2177"/>
<dbReference type="KEGG" id="nir:NSED_10000"/>
<dbReference type="InterPro" id="IPR001509">
    <property type="entry name" value="Epimerase_deHydtase"/>
</dbReference>
<dbReference type="Pfam" id="PF01370">
    <property type="entry name" value="Epimerase"/>
    <property type="match status" value="1"/>
</dbReference>
<dbReference type="Proteomes" id="UP000006100">
    <property type="component" value="Chromosome"/>
</dbReference>
<dbReference type="STRING" id="1229909.NSED_10000"/>
<proteinExistence type="predicted"/>
<evidence type="ECO:0000313" key="3">
    <source>
        <dbReference type="Proteomes" id="UP000006100"/>
    </source>
</evidence>
<gene>
    <name evidence="2" type="ORF">NSED_10000</name>
</gene>
<dbReference type="InterPro" id="IPR036291">
    <property type="entry name" value="NAD(P)-bd_dom_sf"/>
</dbReference>
<sequence>MGDYLMIFIVGGKGLTGSAFVKNLEKKQIEFKIIQKENKEEFFGKDCDVLIFANGNSIKYKANVDPLFDFHASVSSVAEYVHNINCNLFVLLSSIEVYDQHSSLETSKEDTKINEQNLEPYGYHKFLVEKYVKRFVKNFLIFRLPAIVGIGTRKNPIYDFLHNHKKVMISQNSQLNVINTRIIADIVLEIIGKNIHNEIFNLASTNSIRLGDIKNIVNFDSDYTKESEEHLQKYHINTDKIQKYVKLSTSEEAIIEYNESLK</sequence>
<keyword evidence="3" id="KW-1185">Reference proteome</keyword>